<dbReference type="Pfam" id="PF16455">
    <property type="entry name" value="UBD"/>
    <property type="match status" value="1"/>
</dbReference>
<reference evidence="4" key="1">
    <citation type="submission" date="2016-04" db="EMBL/GenBank/DDBJ databases">
        <authorList>
            <person name="Evans L.H."/>
            <person name="Alamgir A."/>
            <person name="Owens N."/>
            <person name="Weber N.D."/>
            <person name="Virtaneva K."/>
            <person name="Barbian K."/>
            <person name="Babar A."/>
            <person name="Rosenke K."/>
        </authorList>
    </citation>
    <scope>NUCLEOTIDE SEQUENCE [LARGE SCALE GENOMIC DNA]</scope>
    <source>
        <strain evidence="4">CBS 101.48</strain>
    </source>
</reference>
<evidence type="ECO:0008006" key="6">
    <source>
        <dbReference type="Google" id="ProtNLM"/>
    </source>
</evidence>
<feature type="compositionally biased region" description="Polar residues" evidence="1">
    <location>
        <begin position="153"/>
        <end position="167"/>
    </location>
</feature>
<dbReference type="EMBL" id="LT554074">
    <property type="protein sequence ID" value="SAM03229.1"/>
    <property type="molecule type" value="Genomic_DNA"/>
</dbReference>
<dbReference type="InterPro" id="IPR019413">
    <property type="entry name" value="Dsc3_ub-like_dom"/>
</dbReference>
<gene>
    <name evidence="4" type="primary">ABSGL_09047.1 scaffold 10677</name>
</gene>
<dbReference type="STRING" id="4829.A0A163MBN6"/>
<evidence type="ECO:0000313" key="4">
    <source>
        <dbReference type="EMBL" id="SAM03229.1"/>
    </source>
</evidence>
<accession>A0A163MBN6</accession>
<keyword evidence="5" id="KW-1185">Reference proteome</keyword>
<evidence type="ECO:0000259" key="3">
    <source>
        <dbReference type="Pfam" id="PF16455"/>
    </source>
</evidence>
<sequence length="317" mass="34616">MGCCISSQSNQGRSVAGGKSHVKARANKCQSKPFKRSNIQWTSDIPITRARLMEQRSTFWDTAPFYEGRPEIWQAIQAAMTSDDVILAQSILDAANITLPTGNPNDGIYDELGNRYEVPLYCLVEPTNLLPDDQSEVDLGQQQQQNGDDQPCGMSSTMTQRTSTYQQQRERGHQKTISSVSSIAEPPTLHVNHRESLTETLGNSNPAMTSSSLPDASATPGDHPITVRLSTGKDLPIKISSVNETVPLLKSRIYADANAHLNPDTHHLRLIHLGKILDDHTSIIADFTLTPTPAVDSNTVKLRAGAVIQALVVALRS</sequence>
<protein>
    <recommendedName>
        <fullName evidence="6">Ubiquitin-like domain-containing protein</fullName>
    </recommendedName>
</protein>
<dbReference type="Gene3D" id="3.10.20.90">
    <property type="entry name" value="Phosphatidylinositol 3-kinase Catalytic Subunit, Chain A, domain 1"/>
    <property type="match status" value="1"/>
</dbReference>
<dbReference type="Pfam" id="PF10302">
    <property type="entry name" value="Dsc3_N"/>
    <property type="match status" value="1"/>
</dbReference>
<organism evidence="4">
    <name type="scientific">Absidia glauca</name>
    <name type="common">Pin mould</name>
    <dbReference type="NCBI Taxonomy" id="4829"/>
    <lineage>
        <taxon>Eukaryota</taxon>
        <taxon>Fungi</taxon>
        <taxon>Fungi incertae sedis</taxon>
        <taxon>Mucoromycota</taxon>
        <taxon>Mucoromycotina</taxon>
        <taxon>Mucoromycetes</taxon>
        <taxon>Mucorales</taxon>
        <taxon>Cunninghamellaceae</taxon>
        <taxon>Absidia</taxon>
    </lineage>
</organism>
<dbReference type="OrthoDB" id="1640476at2759"/>
<evidence type="ECO:0000259" key="2">
    <source>
        <dbReference type="Pfam" id="PF10302"/>
    </source>
</evidence>
<dbReference type="Gene3D" id="1.20.225.20">
    <property type="entry name" value="Ub domain-containing protein, DC-UbP/UBTD2, N-terminal domain"/>
    <property type="match status" value="1"/>
</dbReference>
<dbReference type="SUPFAM" id="SSF54236">
    <property type="entry name" value="Ubiquitin-like"/>
    <property type="match status" value="1"/>
</dbReference>
<proteinExistence type="predicted"/>
<dbReference type="InterPro" id="IPR038169">
    <property type="entry name" value="DC-UbP/UBTD2_N_sf"/>
</dbReference>
<dbReference type="InterPro" id="IPR032752">
    <property type="entry name" value="DC-UbP/UBTD2_N"/>
</dbReference>
<dbReference type="InParanoid" id="A0A163MBN6"/>
<feature type="region of interest" description="Disordered" evidence="1">
    <location>
        <begin position="132"/>
        <end position="225"/>
    </location>
</feature>
<evidence type="ECO:0000256" key="1">
    <source>
        <dbReference type="SAM" id="MobiDB-lite"/>
    </source>
</evidence>
<feature type="compositionally biased region" description="Polar residues" evidence="1">
    <location>
        <begin position="1"/>
        <end position="13"/>
    </location>
</feature>
<dbReference type="PANTHER" id="PTHR13609">
    <property type="entry name" value="UBIQUITIN DOMAIN CONTAINING 1 PROTEIN-RELATED"/>
    <property type="match status" value="1"/>
</dbReference>
<dbReference type="InterPro" id="IPR029071">
    <property type="entry name" value="Ubiquitin-like_domsf"/>
</dbReference>
<dbReference type="OMA" id="ISNETHI"/>
<dbReference type="CDD" id="cd17039">
    <property type="entry name" value="Ubl_ubiquitin_like"/>
    <property type="match status" value="1"/>
</dbReference>
<feature type="compositionally biased region" description="Low complexity" evidence="1">
    <location>
        <begin position="140"/>
        <end position="150"/>
    </location>
</feature>
<feature type="domain" description="DC-UbP/UBTD2 N-terminal" evidence="3">
    <location>
        <begin position="32"/>
        <end position="130"/>
    </location>
</feature>
<feature type="domain" description="DSC E3 ubiquitin ligase complex subunit 3 ubiquitin-like" evidence="2">
    <location>
        <begin position="225"/>
        <end position="296"/>
    </location>
</feature>
<dbReference type="AlphaFoldDB" id="A0A163MBN6"/>
<dbReference type="Proteomes" id="UP000078561">
    <property type="component" value="Unassembled WGS sequence"/>
</dbReference>
<name>A0A163MBN6_ABSGL</name>
<evidence type="ECO:0000313" key="5">
    <source>
        <dbReference type="Proteomes" id="UP000078561"/>
    </source>
</evidence>
<dbReference type="InterPro" id="IPR039869">
    <property type="entry name" value="UBTD1/2"/>
</dbReference>
<feature type="region of interest" description="Disordered" evidence="1">
    <location>
        <begin position="1"/>
        <end position="22"/>
    </location>
</feature>
<feature type="compositionally biased region" description="Polar residues" evidence="1">
    <location>
        <begin position="198"/>
        <end position="214"/>
    </location>
</feature>